<dbReference type="PANTHER" id="PTHR22878:SF69">
    <property type="entry name" value="DYNEIN HEAVY CHAIN"/>
    <property type="match status" value="1"/>
</dbReference>
<evidence type="ECO:0000313" key="3">
    <source>
        <dbReference type="Proteomes" id="UP000314986"/>
    </source>
</evidence>
<dbReference type="GO" id="GO:0045505">
    <property type="term" value="F:dynein intermediate chain binding"/>
    <property type="evidence" value="ECO:0007669"/>
    <property type="project" value="InterPro"/>
</dbReference>
<reference evidence="3" key="3">
    <citation type="journal article" date="2014" name="Nature">
        <title>Elephant shark genome provides unique insights into gnathostome evolution.</title>
        <authorList>
            <consortium name="International Elephant Shark Genome Sequencing Consortium"/>
            <person name="Venkatesh B."/>
            <person name="Lee A.P."/>
            <person name="Ravi V."/>
            <person name="Maurya A.K."/>
            <person name="Lian M.M."/>
            <person name="Swann J.B."/>
            <person name="Ohta Y."/>
            <person name="Flajnik M.F."/>
            <person name="Sutoh Y."/>
            <person name="Kasahara M."/>
            <person name="Hoon S."/>
            <person name="Gangu V."/>
            <person name="Roy S.W."/>
            <person name="Irimia M."/>
            <person name="Korzh V."/>
            <person name="Kondrychyn I."/>
            <person name="Lim Z.W."/>
            <person name="Tay B.H."/>
            <person name="Tohari S."/>
            <person name="Kong K.W."/>
            <person name="Ho S."/>
            <person name="Lorente-Galdos B."/>
            <person name="Quilez J."/>
            <person name="Marques-Bonet T."/>
            <person name="Raney B.J."/>
            <person name="Ingham P.W."/>
            <person name="Tay A."/>
            <person name="Hillier L.W."/>
            <person name="Minx P."/>
            <person name="Boehm T."/>
            <person name="Wilson R.K."/>
            <person name="Brenner S."/>
            <person name="Warren W.C."/>
        </authorList>
    </citation>
    <scope>NUCLEOTIDE SEQUENCE [LARGE SCALE GENOMIC DNA]</scope>
</reference>
<dbReference type="Gene3D" id="6.10.140.1060">
    <property type="match status" value="1"/>
</dbReference>
<dbReference type="InterPro" id="IPR026983">
    <property type="entry name" value="DHC"/>
</dbReference>
<reference evidence="2" key="4">
    <citation type="submission" date="2025-08" db="UniProtKB">
        <authorList>
            <consortium name="Ensembl"/>
        </authorList>
    </citation>
    <scope>IDENTIFICATION</scope>
</reference>
<evidence type="ECO:0000313" key="2">
    <source>
        <dbReference type="Ensembl" id="ENSCMIP00000041156.1"/>
    </source>
</evidence>
<sequence>MGQLLESITSDKSALRDLENKSLSLLQKAEGHILDDQVLIDTLQQSKVMSKEIQQRIEASEVNEKKITAARKKYLPMATRGAVLYFVVAELAQLDYMYQFSLDWFMKLFTESISEIYKPHLKKPLSELTQQQIAAKRGGFSSMSRYLAEPTTEKMMISFSFSEQLYKMITILT</sequence>
<proteinExistence type="predicted"/>
<reference evidence="3" key="1">
    <citation type="journal article" date="2006" name="Science">
        <title>Ancient noncoding elements conserved in the human genome.</title>
        <authorList>
            <person name="Venkatesh B."/>
            <person name="Kirkness E.F."/>
            <person name="Loh Y.H."/>
            <person name="Halpern A.L."/>
            <person name="Lee A.P."/>
            <person name="Johnson J."/>
            <person name="Dandona N."/>
            <person name="Viswanathan L.D."/>
            <person name="Tay A."/>
            <person name="Venter J.C."/>
            <person name="Strausberg R.L."/>
            <person name="Brenner S."/>
        </authorList>
    </citation>
    <scope>NUCLEOTIDE SEQUENCE [LARGE SCALE GENOMIC DNA]</scope>
</reference>
<dbReference type="STRING" id="7868.ENSCMIP00000041156"/>
<dbReference type="AlphaFoldDB" id="A0A4W3JPK3"/>
<evidence type="ECO:0000259" key="1">
    <source>
        <dbReference type="Pfam" id="PF12781"/>
    </source>
</evidence>
<reference evidence="3" key="2">
    <citation type="journal article" date="2007" name="PLoS Biol.">
        <title>Survey sequencing and comparative analysis of the elephant shark (Callorhinchus milii) genome.</title>
        <authorList>
            <person name="Venkatesh B."/>
            <person name="Kirkness E.F."/>
            <person name="Loh Y.H."/>
            <person name="Halpern A.L."/>
            <person name="Lee A.P."/>
            <person name="Johnson J."/>
            <person name="Dandona N."/>
            <person name="Viswanathan L.D."/>
            <person name="Tay A."/>
            <person name="Venter J.C."/>
            <person name="Strausberg R.L."/>
            <person name="Brenner S."/>
        </authorList>
    </citation>
    <scope>NUCLEOTIDE SEQUENCE [LARGE SCALE GENOMIC DNA]</scope>
</reference>
<feature type="domain" description="Dynein heavy chain ATP-binding dynein motor region" evidence="1">
    <location>
        <begin position="3"/>
        <end position="53"/>
    </location>
</feature>
<dbReference type="GeneTree" id="ENSGT00940000165101"/>
<dbReference type="GO" id="GO:0007018">
    <property type="term" value="P:microtubule-based movement"/>
    <property type="evidence" value="ECO:0007669"/>
    <property type="project" value="InterPro"/>
</dbReference>
<dbReference type="Proteomes" id="UP000314986">
    <property type="component" value="Unassembled WGS sequence"/>
</dbReference>
<dbReference type="Ensembl" id="ENSCMIT00000041736.1">
    <property type="protein sequence ID" value="ENSCMIP00000041156.1"/>
    <property type="gene ID" value="ENSCMIG00000017162.1"/>
</dbReference>
<dbReference type="InterPro" id="IPR035706">
    <property type="entry name" value="AAA_9"/>
</dbReference>
<dbReference type="GO" id="GO:0051959">
    <property type="term" value="F:dynein light intermediate chain binding"/>
    <property type="evidence" value="ECO:0007669"/>
    <property type="project" value="InterPro"/>
</dbReference>
<dbReference type="InParanoid" id="A0A4W3JPK3"/>
<dbReference type="Pfam" id="PF12781">
    <property type="entry name" value="AAA_9"/>
    <property type="match status" value="1"/>
</dbReference>
<name>A0A4W3JPK3_CALMI</name>
<accession>A0A4W3JPK3</accession>
<dbReference type="Gene3D" id="1.10.8.1220">
    <property type="match status" value="1"/>
</dbReference>
<keyword evidence="3" id="KW-1185">Reference proteome</keyword>
<dbReference type="PANTHER" id="PTHR22878">
    <property type="entry name" value="DYNEIN HEAVY CHAIN 6, AXONEMAL-LIKE-RELATED"/>
    <property type="match status" value="1"/>
</dbReference>
<reference evidence="2" key="5">
    <citation type="submission" date="2025-09" db="UniProtKB">
        <authorList>
            <consortium name="Ensembl"/>
        </authorList>
    </citation>
    <scope>IDENTIFICATION</scope>
</reference>
<dbReference type="GO" id="GO:0030286">
    <property type="term" value="C:dynein complex"/>
    <property type="evidence" value="ECO:0007669"/>
    <property type="project" value="InterPro"/>
</dbReference>
<protein>
    <recommendedName>
        <fullName evidence="1">Dynein heavy chain ATP-binding dynein motor region domain-containing protein</fullName>
    </recommendedName>
</protein>
<organism evidence="2 3">
    <name type="scientific">Callorhinchus milii</name>
    <name type="common">Ghost shark</name>
    <dbReference type="NCBI Taxonomy" id="7868"/>
    <lineage>
        <taxon>Eukaryota</taxon>
        <taxon>Metazoa</taxon>
        <taxon>Chordata</taxon>
        <taxon>Craniata</taxon>
        <taxon>Vertebrata</taxon>
        <taxon>Chondrichthyes</taxon>
        <taxon>Holocephali</taxon>
        <taxon>Chimaeriformes</taxon>
        <taxon>Callorhinchidae</taxon>
        <taxon>Callorhinchus</taxon>
    </lineage>
</organism>